<dbReference type="GO" id="GO:0006508">
    <property type="term" value="P:proteolysis"/>
    <property type="evidence" value="ECO:0007669"/>
    <property type="project" value="InterPro"/>
</dbReference>
<reference evidence="4" key="1">
    <citation type="submission" date="2019-08" db="EMBL/GenBank/DDBJ databases">
        <title>The genome of the North American firefly Photinus pyralis.</title>
        <authorList>
            <consortium name="Photinus pyralis genome working group"/>
            <person name="Fallon T.R."/>
            <person name="Sander Lower S.E."/>
            <person name="Weng J.-K."/>
        </authorList>
    </citation>
    <scope>NUCLEOTIDE SEQUENCE</scope>
    <source>
        <strain evidence="4">TRF0915ILg1</strain>
        <tissue evidence="4">Whole body</tissue>
    </source>
</reference>
<dbReference type="PROSITE" id="PS00134">
    <property type="entry name" value="TRYPSIN_HIS"/>
    <property type="match status" value="2"/>
</dbReference>
<dbReference type="PRINTS" id="PR00722">
    <property type="entry name" value="CHYMOTRYPSIN"/>
</dbReference>
<dbReference type="SMART" id="SM00020">
    <property type="entry name" value="Tryp_SPc"/>
    <property type="match status" value="2"/>
</dbReference>
<dbReference type="GO" id="GO:0004252">
    <property type="term" value="F:serine-type endopeptidase activity"/>
    <property type="evidence" value="ECO:0007669"/>
    <property type="project" value="InterPro"/>
</dbReference>
<evidence type="ECO:0000259" key="3">
    <source>
        <dbReference type="PROSITE" id="PS50240"/>
    </source>
</evidence>
<name>A0A8K0DHE1_IGNLU</name>
<organism evidence="4 5">
    <name type="scientific">Ignelater luminosus</name>
    <name type="common">Cucubano</name>
    <name type="synonym">Pyrophorus luminosus</name>
    <dbReference type="NCBI Taxonomy" id="2038154"/>
    <lineage>
        <taxon>Eukaryota</taxon>
        <taxon>Metazoa</taxon>
        <taxon>Ecdysozoa</taxon>
        <taxon>Arthropoda</taxon>
        <taxon>Hexapoda</taxon>
        <taxon>Insecta</taxon>
        <taxon>Pterygota</taxon>
        <taxon>Neoptera</taxon>
        <taxon>Endopterygota</taxon>
        <taxon>Coleoptera</taxon>
        <taxon>Polyphaga</taxon>
        <taxon>Elateriformia</taxon>
        <taxon>Elateroidea</taxon>
        <taxon>Elateridae</taxon>
        <taxon>Agrypninae</taxon>
        <taxon>Pyrophorini</taxon>
        <taxon>Ignelater</taxon>
    </lineage>
</organism>
<feature type="domain" description="Peptidase S1" evidence="3">
    <location>
        <begin position="308"/>
        <end position="560"/>
    </location>
</feature>
<proteinExistence type="predicted"/>
<feature type="domain" description="Peptidase S1" evidence="3">
    <location>
        <begin position="24"/>
        <end position="281"/>
    </location>
</feature>
<dbReference type="EMBL" id="VTPC01001059">
    <property type="protein sequence ID" value="KAF2903321.1"/>
    <property type="molecule type" value="Genomic_DNA"/>
</dbReference>
<dbReference type="CDD" id="cd00190">
    <property type="entry name" value="Tryp_SPc"/>
    <property type="match status" value="2"/>
</dbReference>
<dbReference type="PROSITE" id="PS50240">
    <property type="entry name" value="TRYPSIN_DOM"/>
    <property type="match status" value="2"/>
</dbReference>
<dbReference type="InterPro" id="IPR001314">
    <property type="entry name" value="Peptidase_S1A"/>
</dbReference>
<comment type="caution">
    <text evidence="4">The sequence shown here is derived from an EMBL/GenBank/DDBJ whole genome shotgun (WGS) entry which is preliminary data.</text>
</comment>
<dbReference type="OrthoDB" id="238681at2759"/>
<keyword evidence="2" id="KW-0732">Signal</keyword>
<dbReference type="AlphaFoldDB" id="A0A8K0DHE1"/>
<evidence type="ECO:0000256" key="1">
    <source>
        <dbReference type="ARBA" id="ARBA00023157"/>
    </source>
</evidence>
<evidence type="ECO:0000313" key="5">
    <source>
        <dbReference type="Proteomes" id="UP000801492"/>
    </source>
</evidence>
<dbReference type="InterPro" id="IPR018114">
    <property type="entry name" value="TRYPSIN_HIS"/>
</dbReference>
<dbReference type="InterPro" id="IPR043504">
    <property type="entry name" value="Peptidase_S1_PA_chymotrypsin"/>
</dbReference>
<dbReference type="Proteomes" id="UP000801492">
    <property type="component" value="Unassembled WGS sequence"/>
</dbReference>
<dbReference type="Pfam" id="PF00089">
    <property type="entry name" value="Trypsin"/>
    <property type="match status" value="2"/>
</dbReference>
<dbReference type="InterPro" id="IPR001254">
    <property type="entry name" value="Trypsin_dom"/>
</dbReference>
<dbReference type="SUPFAM" id="SSF50494">
    <property type="entry name" value="Trypsin-like serine proteases"/>
    <property type="match status" value="2"/>
</dbReference>
<sequence length="561" mass="62604">MKTFCFIIIVGVVSFRTTTLTAQQCGGSSLIIQDQGDTIQPGEFPWLVALMYQLQNIDYRYLCRGSLVTNRHVITAAHCVHFGHTRIKPIEDLIVVLGRVSLKHWAKKAVFRNIISYIVHPDYQRLTGHGDIAILTLKEPVVFGPHIQPLCLWEGNNDLSAIVNGRGTLAVYTRVRTGNGIVLEVTKIDLQIVDPITCARSDNLLAQITSPRTFCAGHPSRPDPCRRDIGNGLAMKINGRWTLRGVVSMVLMNVNDTCDPTKLTVFADTAQYGDWIRNALTTTSNIPTSSISSAVQRGGSSMSIHNQIVDGDTIEEGEFPWMASLMYQLRNIDYKYICRGTLVSNRHVVTAAHCVHSRNVNISSIEDLIVVLGQVNLRNWPLKTVVRGVERYIEHPDYREETCDGDIAIFELKEPVAFGTHIQPLHLWKGYDDLDEIVGDKGTFPVWTRVPAVENVVNDVLFVPKKIDQVITDQITCDKSGYPFAEITSPRTFCAGNRHSLAPCYKDVGVGFAMEIHGKWLLRGVASVVMLKDNVTCDATKYTVFADAAQFTDWLEDICFP</sequence>
<keyword evidence="5" id="KW-1185">Reference proteome</keyword>
<gene>
    <name evidence="4" type="ORF">ILUMI_02866</name>
</gene>
<dbReference type="PANTHER" id="PTHR24260:SF143">
    <property type="entry name" value="SERINE PROTEASE GD-LIKE PROTEIN"/>
    <property type="match status" value="1"/>
</dbReference>
<dbReference type="InterPro" id="IPR051333">
    <property type="entry name" value="CLIP_Serine_Protease"/>
</dbReference>
<feature type="signal peptide" evidence="2">
    <location>
        <begin position="1"/>
        <end position="22"/>
    </location>
</feature>
<evidence type="ECO:0000313" key="4">
    <source>
        <dbReference type="EMBL" id="KAF2903321.1"/>
    </source>
</evidence>
<feature type="chain" id="PRO_5035458589" description="Peptidase S1 domain-containing protein" evidence="2">
    <location>
        <begin position="23"/>
        <end position="561"/>
    </location>
</feature>
<dbReference type="PANTHER" id="PTHR24260">
    <property type="match status" value="1"/>
</dbReference>
<evidence type="ECO:0000256" key="2">
    <source>
        <dbReference type="SAM" id="SignalP"/>
    </source>
</evidence>
<accession>A0A8K0DHE1</accession>
<dbReference type="FunFam" id="2.40.10.10:FF:000068">
    <property type="entry name" value="transmembrane protease serine 2"/>
    <property type="match status" value="2"/>
</dbReference>
<dbReference type="InterPro" id="IPR009003">
    <property type="entry name" value="Peptidase_S1_PA"/>
</dbReference>
<dbReference type="Gene3D" id="2.40.10.10">
    <property type="entry name" value="Trypsin-like serine proteases"/>
    <property type="match status" value="2"/>
</dbReference>
<keyword evidence="1" id="KW-1015">Disulfide bond</keyword>
<protein>
    <recommendedName>
        <fullName evidence="3">Peptidase S1 domain-containing protein</fullName>
    </recommendedName>
</protein>